<keyword evidence="1" id="KW-0539">Nucleus</keyword>
<keyword evidence="5" id="KW-1185">Reference proteome</keyword>
<dbReference type="Pfam" id="PF00172">
    <property type="entry name" value="Zn_clus"/>
    <property type="match status" value="1"/>
</dbReference>
<dbReference type="InterPro" id="IPR053157">
    <property type="entry name" value="Sterol_Uptake_Regulator"/>
</dbReference>
<dbReference type="InterPro" id="IPR036864">
    <property type="entry name" value="Zn2-C6_fun-type_DNA-bd_sf"/>
</dbReference>
<accession>A0A8H6RT02</accession>
<feature type="compositionally biased region" description="Polar residues" evidence="2">
    <location>
        <begin position="58"/>
        <end position="82"/>
    </location>
</feature>
<proteinExistence type="predicted"/>
<dbReference type="PANTHER" id="PTHR47784:SF5">
    <property type="entry name" value="STEROL UPTAKE CONTROL PROTEIN 2"/>
    <property type="match status" value="1"/>
</dbReference>
<sequence length="384" mass="43678">MPTSSENMVRKPHTKSRRGCMSCKKRHVKCDELKPRCSHCTRLEIECHYVDTRTSSNVTPYGKSPSTDPGASPSTPSFNTNAEGAPSLPITELKLLHFWLLNTSLTCSAKSHVAIYQSVAIELGFQYPHLLHGIFAVAALHRATITNDSVERKQLIHQSTSHYDTAISAYRRLIETPDPATCVPVFLLSGLLHIHILGFSQVAPPVDAIDEICTWIRVIRGVKSSISPNWERLRTSEVAPVINAVAGRERVDESQHSEILPLKDLANDVADPESRDVYLKAIHELHAILLSVRLESYSDDRWTIPMTLSWAAYIPSQYLDLLAAHEPVALVILSHYAVLFEYQRRSWWIHNWSKWTQEAVHRYLDESLWKWTEWPRSQVEHGIR</sequence>
<dbReference type="CDD" id="cd00067">
    <property type="entry name" value="GAL4"/>
    <property type="match status" value="1"/>
</dbReference>
<feature type="region of interest" description="Disordered" evidence="2">
    <location>
        <begin position="58"/>
        <end position="83"/>
    </location>
</feature>
<feature type="domain" description="Zn(2)-C6 fungal-type" evidence="3">
    <location>
        <begin position="19"/>
        <end position="49"/>
    </location>
</feature>
<dbReference type="SUPFAM" id="SSF57701">
    <property type="entry name" value="Zn2/Cys6 DNA-binding domain"/>
    <property type="match status" value="1"/>
</dbReference>
<dbReference type="PROSITE" id="PS00463">
    <property type="entry name" value="ZN2_CY6_FUNGAL_1"/>
    <property type="match status" value="1"/>
</dbReference>
<evidence type="ECO:0000256" key="2">
    <source>
        <dbReference type="SAM" id="MobiDB-lite"/>
    </source>
</evidence>
<dbReference type="OrthoDB" id="4937900at2759"/>
<dbReference type="InterPro" id="IPR001138">
    <property type="entry name" value="Zn2Cys6_DnaBD"/>
</dbReference>
<dbReference type="SMART" id="SM00066">
    <property type="entry name" value="GAL4"/>
    <property type="match status" value="1"/>
</dbReference>
<evidence type="ECO:0000313" key="4">
    <source>
        <dbReference type="EMBL" id="KAF7196358.1"/>
    </source>
</evidence>
<dbReference type="GO" id="GO:0008270">
    <property type="term" value="F:zinc ion binding"/>
    <property type="evidence" value="ECO:0007669"/>
    <property type="project" value="InterPro"/>
</dbReference>
<evidence type="ECO:0000256" key="1">
    <source>
        <dbReference type="ARBA" id="ARBA00023242"/>
    </source>
</evidence>
<evidence type="ECO:0000313" key="5">
    <source>
        <dbReference type="Proteomes" id="UP000660729"/>
    </source>
</evidence>
<dbReference type="AlphaFoldDB" id="A0A8H6RT02"/>
<dbReference type="PANTHER" id="PTHR47784">
    <property type="entry name" value="STEROL UPTAKE CONTROL PROTEIN 2"/>
    <property type="match status" value="1"/>
</dbReference>
<organism evidence="4 5">
    <name type="scientific">Pseudocercospora fuligena</name>
    <dbReference type="NCBI Taxonomy" id="685502"/>
    <lineage>
        <taxon>Eukaryota</taxon>
        <taxon>Fungi</taxon>
        <taxon>Dikarya</taxon>
        <taxon>Ascomycota</taxon>
        <taxon>Pezizomycotina</taxon>
        <taxon>Dothideomycetes</taxon>
        <taxon>Dothideomycetidae</taxon>
        <taxon>Mycosphaerellales</taxon>
        <taxon>Mycosphaerellaceae</taxon>
        <taxon>Pseudocercospora</taxon>
    </lineage>
</organism>
<dbReference type="PROSITE" id="PS50048">
    <property type="entry name" value="ZN2_CY6_FUNGAL_2"/>
    <property type="match status" value="1"/>
</dbReference>
<dbReference type="EMBL" id="JABCIY010000027">
    <property type="protein sequence ID" value="KAF7196358.1"/>
    <property type="molecule type" value="Genomic_DNA"/>
</dbReference>
<dbReference type="Gene3D" id="4.10.240.10">
    <property type="entry name" value="Zn(2)-C6 fungal-type DNA-binding domain"/>
    <property type="match status" value="1"/>
</dbReference>
<name>A0A8H6RT02_9PEZI</name>
<dbReference type="GO" id="GO:0001228">
    <property type="term" value="F:DNA-binding transcription activator activity, RNA polymerase II-specific"/>
    <property type="evidence" value="ECO:0007669"/>
    <property type="project" value="TreeGrafter"/>
</dbReference>
<dbReference type="Proteomes" id="UP000660729">
    <property type="component" value="Unassembled WGS sequence"/>
</dbReference>
<evidence type="ECO:0000259" key="3">
    <source>
        <dbReference type="PROSITE" id="PS50048"/>
    </source>
</evidence>
<gene>
    <name evidence="4" type="ORF">HII31_02425</name>
</gene>
<reference evidence="4" key="1">
    <citation type="submission" date="2020-04" db="EMBL/GenBank/DDBJ databases">
        <title>Draft genome resource of the tomato pathogen Pseudocercospora fuligena.</title>
        <authorList>
            <person name="Zaccaron A."/>
        </authorList>
    </citation>
    <scope>NUCLEOTIDE SEQUENCE</scope>
    <source>
        <strain evidence="4">PF001</strain>
    </source>
</reference>
<comment type="caution">
    <text evidence="4">The sequence shown here is derived from an EMBL/GenBank/DDBJ whole genome shotgun (WGS) entry which is preliminary data.</text>
</comment>
<protein>
    <submittedName>
        <fullName evidence="4">Sterol uptake control protein 2</fullName>
    </submittedName>
</protein>